<protein>
    <recommendedName>
        <fullName evidence="4">Prepilin type IV endopeptidase peptidase domain-containing protein</fullName>
    </recommendedName>
</protein>
<dbReference type="EMBL" id="JAIGNK010000001">
    <property type="protein sequence ID" value="MBX7456700.1"/>
    <property type="molecule type" value="Genomic_DNA"/>
</dbReference>
<accession>A0ABS7IXB3</accession>
<name>A0ABS7IXB3_9SPHN</name>
<evidence type="ECO:0008006" key="4">
    <source>
        <dbReference type="Google" id="ProtNLM"/>
    </source>
</evidence>
<evidence type="ECO:0000313" key="2">
    <source>
        <dbReference type="EMBL" id="MBX7456700.1"/>
    </source>
</evidence>
<dbReference type="RefSeq" id="WP_221572144.1">
    <property type="nucleotide sequence ID" value="NZ_JAIGNK010000001.1"/>
</dbReference>
<dbReference type="Proteomes" id="UP000783253">
    <property type="component" value="Unassembled WGS sequence"/>
</dbReference>
<evidence type="ECO:0000313" key="3">
    <source>
        <dbReference type="Proteomes" id="UP000783253"/>
    </source>
</evidence>
<feature type="transmembrane region" description="Helical" evidence="1">
    <location>
        <begin position="34"/>
        <end position="53"/>
    </location>
</feature>
<comment type="caution">
    <text evidence="2">The sequence shown here is derived from an EMBL/GenBank/DDBJ whole genome shotgun (WGS) entry which is preliminary data.</text>
</comment>
<keyword evidence="1" id="KW-1133">Transmembrane helix</keyword>
<feature type="transmembrane region" description="Helical" evidence="1">
    <location>
        <begin position="65"/>
        <end position="88"/>
    </location>
</feature>
<evidence type="ECO:0000256" key="1">
    <source>
        <dbReference type="SAM" id="Phobius"/>
    </source>
</evidence>
<gene>
    <name evidence="2" type="ORF">K3152_00420</name>
</gene>
<keyword evidence="3" id="KW-1185">Reference proteome</keyword>
<proteinExistence type="predicted"/>
<reference evidence="2 3" key="1">
    <citation type="submission" date="2021-08" db="EMBL/GenBank/DDBJ databases">
        <title>Comparative Genomics Analysis of the Genus Qipengyuania Reveals Extensive Genetic Diversity and Metabolic Versatility, Including the Description of Fifteen Novel Species.</title>
        <authorList>
            <person name="Liu Y."/>
        </authorList>
    </citation>
    <scope>NUCLEOTIDE SEQUENCE [LARGE SCALE GENOMIC DNA]</scope>
    <source>
        <strain evidence="2 3">1NDH17</strain>
    </source>
</reference>
<feature type="transmembrane region" description="Helical" evidence="1">
    <location>
        <begin position="119"/>
        <end position="138"/>
    </location>
</feature>
<keyword evidence="1" id="KW-0472">Membrane</keyword>
<feature type="transmembrane region" description="Helical" evidence="1">
    <location>
        <begin position="12"/>
        <end position="28"/>
    </location>
</feature>
<keyword evidence="1" id="KW-0812">Transmembrane</keyword>
<feature type="transmembrane region" description="Helical" evidence="1">
    <location>
        <begin position="94"/>
        <end position="112"/>
    </location>
</feature>
<sequence>MDALDPQLVKAALLFACFVPLLVANLRSGTVPNVLLGILLVVGVVTTILFGTLTPGMLVWWGAGFILFLLAAAKGMIPGGVAKLFIALLPWFDFQPYLLVVAIGMGLAAIIGKMRGGNALVVPPMMVAALGVTLFPLLG</sequence>
<organism evidence="2 3">
    <name type="scientific">Qipengyuania polymorpha</name>
    <dbReference type="NCBI Taxonomy" id="2867234"/>
    <lineage>
        <taxon>Bacteria</taxon>
        <taxon>Pseudomonadati</taxon>
        <taxon>Pseudomonadota</taxon>
        <taxon>Alphaproteobacteria</taxon>
        <taxon>Sphingomonadales</taxon>
        <taxon>Erythrobacteraceae</taxon>
        <taxon>Qipengyuania</taxon>
    </lineage>
</organism>